<evidence type="ECO:0000256" key="7">
    <source>
        <dbReference type="PIRNR" id="PIRNR000194"/>
    </source>
</evidence>
<evidence type="ECO:0000256" key="1">
    <source>
        <dbReference type="ARBA" id="ARBA00004903"/>
    </source>
</evidence>
<dbReference type="PROSITE" id="PS00075">
    <property type="entry name" value="DHFR_1"/>
    <property type="match status" value="1"/>
</dbReference>
<comment type="caution">
    <text evidence="10">The sequence shown here is derived from an EMBL/GenBank/DDBJ whole genome shotgun (WGS) entry which is preliminary data.</text>
</comment>
<protein>
    <recommendedName>
        <fullName evidence="3 7">Dihydrofolate reductase</fullName>
        <ecNumber evidence="3 7">1.5.1.3</ecNumber>
    </recommendedName>
</protein>
<sequence length="163" mass="18349">MIAFVWAQDHTGLIGEEGHLPWHLKDDLELFHQVTKGQLVVMGRRTYEGLPKRPLPARTNIILTRDADYSAPGAVVLHSRADVLVYASTHPELNLMIVGGAQIFTLFKDDVDTLLVTRIAGTFTGDVRMPSLDWAQFELNSSRHVANADPALAHDFERWDRKH</sequence>
<accession>A0ABW4CFU8</accession>
<evidence type="ECO:0000256" key="4">
    <source>
        <dbReference type="ARBA" id="ARBA00022563"/>
    </source>
</evidence>
<evidence type="ECO:0000256" key="6">
    <source>
        <dbReference type="ARBA" id="ARBA00023002"/>
    </source>
</evidence>
<evidence type="ECO:0000313" key="11">
    <source>
        <dbReference type="Proteomes" id="UP001597196"/>
    </source>
</evidence>
<evidence type="ECO:0000313" key="10">
    <source>
        <dbReference type="EMBL" id="MFD1428838.1"/>
    </source>
</evidence>
<evidence type="ECO:0000256" key="2">
    <source>
        <dbReference type="ARBA" id="ARBA00009539"/>
    </source>
</evidence>
<dbReference type="SUPFAM" id="SSF53597">
    <property type="entry name" value="Dihydrofolate reductase-like"/>
    <property type="match status" value="1"/>
</dbReference>
<evidence type="ECO:0000256" key="8">
    <source>
        <dbReference type="RuleBase" id="RU004474"/>
    </source>
</evidence>
<dbReference type="InterPro" id="IPR001796">
    <property type="entry name" value="DHFR_dom"/>
</dbReference>
<dbReference type="InterPro" id="IPR012259">
    <property type="entry name" value="DHFR"/>
</dbReference>
<comment type="function">
    <text evidence="7">Key enzyme in folate metabolism. Catalyzes an essential reaction for de novo glycine and purine synthesis, and for DNA precursor synthesis.</text>
</comment>
<evidence type="ECO:0000256" key="3">
    <source>
        <dbReference type="ARBA" id="ARBA00012856"/>
    </source>
</evidence>
<organism evidence="10 11">
    <name type="scientific">Lacticaseibacillus mingshuiensis</name>
    <dbReference type="NCBI Taxonomy" id="2799574"/>
    <lineage>
        <taxon>Bacteria</taxon>
        <taxon>Bacillati</taxon>
        <taxon>Bacillota</taxon>
        <taxon>Bacilli</taxon>
        <taxon>Lactobacillales</taxon>
        <taxon>Lactobacillaceae</taxon>
        <taxon>Lacticaseibacillus</taxon>
    </lineage>
</organism>
<dbReference type="CDD" id="cd00209">
    <property type="entry name" value="DHFR"/>
    <property type="match status" value="1"/>
</dbReference>
<feature type="domain" description="DHFR" evidence="9">
    <location>
        <begin position="1"/>
        <end position="161"/>
    </location>
</feature>
<dbReference type="EMBL" id="JBHTOC010000001">
    <property type="protein sequence ID" value="MFD1428838.1"/>
    <property type="molecule type" value="Genomic_DNA"/>
</dbReference>
<keyword evidence="11" id="KW-1185">Reference proteome</keyword>
<evidence type="ECO:0000259" key="9">
    <source>
        <dbReference type="PROSITE" id="PS51330"/>
    </source>
</evidence>
<comment type="catalytic activity">
    <reaction evidence="7">
        <text>(6S)-5,6,7,8-tetrahydrofolate + NADP(+) = 7,8-dihydrofolate + NADPH + H(+)</text>
        <dbReference type="Rhea" id="RHEA:15009"/>
        <dbReference type="ChEBI" id="CHEBI:15378"/>
        <dbReference type="ChEBI" id="CHEBI:57451"/>
        <dbReference type="ChEBI" id="CHEBI:57453"/>
        <dbReference type="ChEBI" id="CHEBI:57783"/>
        <dbReference type="ChEBI" id="CHEBI:58349"/>
        <dbReference type="EC" id="1.5.1.3"/>
    </reaction>
</comment>
<dbReference type="PRINTS" id="PR00070">
    <property type="entry name" value="DHFR"/>
</dbReference>
<name>A0ABW4CFU8_9LACO</name>
<dbReference type="PANTHER" id="PTHR48069:SF3">
    <property type="entry name" value="DIHYDROFOLATE REDUCTASE"/>
    <property type="match status" value="1"/>
</dbReference>
<dbReference type="Gene3D" id="3.40.430.10">
    <property type="entry name" value="Dihydrofolate Reductase, subunit A"/>
    <property type="match status" value="1"/>
</dbReference>
<dbReference type="PROSITE" id="PS51330">
    <property type="entry name" value="DHFR_2"/>
    <property type="match status" value="1"/>
</dbReference>
<comment type="pathway">
    <text evidence="1 7">Cofactor biosynthesis; tetrahydrofolate biosynthesis; 5,6,7,8-tetrahydrofolate from 7,8-dihydrofolate: step 1/1.</text>
</comment>
<dbReference type="Pfam" id="PF00186">
    <property type="entry name" value="DHFR_1"/>
    <property type="match status" value="1"/>
</dbReference>
<dbReference type="EC" id="1.5.1.3" evidence="3 7"/>
<keyword evidence="5 7" id="KW-0521">NADP</keyword>
<dbReference type="PANTHER" id="PTHR48069">
    <property type="entry name" value="DIHYDROFOLATE REDUCTASE"/>
    <property type="match status" value="1"/>
</dbReference>
<proteinExistence type="inferred from homology"/>
<dbReference type="PIRSF" id="PIRSF000194">
    <property type="entry name" value="DHFR"/>
    <property type="match status" value="1"/>
</dbReference>
<evidence type="ECO:0000256" key="5">
    <source>
        <dbReference type="ARBA" id="ARBA00022857"/>
    </source>
</evidence>
<dbReference type="GO" id="GO:0004146">
    <property type="term" value="F:dihydrofolate reductase activity"/>
    <property type="evidence" value="ECO:0007669"/>
    <property type="project" value="UniProtKB-EC"/>
</dbReference>
<reference evidence="11" key="1">
    <citation type="journal article" date="2019" name="Int. J. Syst. Evol. Microbiol.">
        <title>The Global Catalogue of Microorganisms (GCM) 10K type strain sequencing project: providing services to taxonomists for standard genome sequencing and annotation.</title>
        <authorList>
            <consortium name="The Broad Institute Genomics Platform"/>
            <consortium name="The Broad Institute Genome Sequencing Center for Infectious Disease"/>
            <person name="Wu L."/>
            <person name="Ma J."/>
        </authorList>
    </citation>
    <scope>NUCLEOTIDE SEQUENCE [LARGE SCALE GENOMIC DNA]</scope>
    <source>
        <strain evidence="11">CCM 8980</strain>
    </source>
</reference>
<keyword evidence="6 7" id="KW-0560">Oxidoreductase</keyword>
<dbReference type="InterPro" id="IPR017925">
    <property type="entry name" value="DHFR_CS"/>
</dbReference>
<dbReference type="InterPro" id="IPR024072">
    <property type="entry name" value="DHFR-like_dom_sf"/>
</dbReference>
<keyword evidence="4 7" id="KW-0554">One-carbon metabolism</keyword>
<dbReference type="RefSeq" id="WP_203625892.1">
    <property type="nucleotide sequence ID" value="NZ_BOLQ01000001.1"/>
</dbReference>
<gene>
    <name evidence="10" type="ORF">ACFQ4P_01070</name>
</gene>
<dbReference type="Proteomes" id="UP001597196">
    <property type="component" value="Unassembled WGS sequence"/>
</dbReference>
<comment type="similarity">
    <text evidence="2 7 8">Belongs to the dihydrofolate reductase family.</text>
</comment>